<dbReference type="PROSITE" id="PS50902">
    <property type="entry name" value="FLAVODOXIN_LIKE"/>
    <property type="match status" value="1"/>
</dbReference>
<reference evidence="3 4" key="1">
    <citation type="submission" date="2022-06" db="EMBL/GenBank/DDBJ databases">
        <title>Isolation of gut microbiota from human fecal samples.</title>
        <authorList>
            <person name="Pamer E.G."/>
            <person name="Barat B."/>
            <person name="Waligurski E."/>
            <person name="Medina S."/>
            <person name="Paddock L."/>
            <person name="Mostad J."/>
        </authorList>
    </citation>
    <scope>NUCLEOTIDE SEQUENCE [LARGE SCALE GENOMIC DNA]</scope>
    <source>
        <strain evidence="3 4">SL.3.17</strain>
    </source>
</reference>
<evidence type="ECO:0000313" key="4">
    <source>
        <dbReference type="Proteomes" id="UP001524502"/>
    </source>
</evidence>
<dbReference type="SUPFAM" id="SSF52218">
    <property type="entry name" value="Flavoproteins"/>
    <property type="match status" value="1"/>
</dbReference>
<accession>A0ABT1RMV7</accession>
<dbReference type="Gene3D" id="3.40.50.360">
    <property type="match status" value="1"/>
</dbReference>
<dbReference type="EMBL" id="JANFXK010000006">
    <property type="protein sequence ID" value="MCQ4636509.1"/>
    <property type="molecule type" value="Genomic_DNA"/>
</dbReference>
<organism evidence="3 4">
    <name type="scientific">Anaerovorax odorimutans</name>
    <dbReference type="NCBI Taxonomy" id="109327"/>
    <lineage>
        <taxon>Bacteria</taxon>
        <taxon>Bacillati</taxon>
        <taxon>Bacillota</taxon>
        <taxon>Clostridia</taxon>
        <taxon>Peptostreptococcales</taxon>
        <taxon>Anaerovoracaceae</taxon>
        <taxon>Anaerovorax</taxon>
    </lineage>
</organism>
<sequence length="229" mass="24954">MKKILLCLCTLLLIVSLAACGGGTDQGDTGSGSNQETAEKIEGSGGSVLIAYFTRAGNIEETGDVDATTSASINLRDGKYVGNTELLARWIQEEVGGELSLIQVAEPYSADYDQTVERGQQEKDENARPKLASKVENMESYDTVFLGFPNWWYDMPMAVYSFLEEYDLSGKTVIPFCTSGGSGFSDTLDTIEDLEPNIKLMKGLEIPGDDAPQSQDSVNEWLRELGFSK</sequence>
<dbReference type="InterPro" id="IPR008254">
    <property type="entry name" value="Flavodoxin/NO_synth"/>
</dbReference>
<gene>
    <name evidence="3" type="ORF">NE619_07190</name>
</gene>
<dbReference type="InterPro" id="IPR029039">
    <property type="entry name" value="Flavoprotein-like_sf"/>
</dbReference>
<dbReference type="Pfam" id="PF12682">
    <property type="entry name" value="Flavodoxin_4"/>
    <property type="match status" value="1"/>
</dbReference>
<comment type="caution">
    <text evidence="3">The sequence shown here is derived from an EMBL/GenBank/DDBJ whole genome shotgun (WGS) entry which is preliminary data.</text>
</comment>
<dbReference type="RefSeq" id="WP_256131704.1">
    <property type="nucleotide sequence ID" value="NZ_JANFXK010000006.1"/>
</dbReference>
<proteinExistence type="predicted"/>
<evidence type="ECO:0000256" key="1">
    <source>
        <dbReference type="SAM" id="SignalP"/>
    </source>
</evidence>
<feature type="domain" description="Flavodoxin-like" evidence="2">
    <location>
        <begin position="73"/>
        <end position="226"/>
    </location>
</feature>
<protein>
    <submittedName>
        <fullName evidence="3">Flavodoxin</fullName>
    </submittedName>
</protein>
<dbReference type="PANTHER" id="PTHR39201:SF1">
    <property type="entry name" value="FLAVODOXIN-LIKE DOMAIN-CONTAINING PROTEIN"/>
    <property type="match status" value="1"/>
</dbReference>
<dbReference type="NCBIfam" id="NF005389">
    <property type="entry name" value="PRK06934.1"/>
    <property type="match status" value="1"/>
</dbReference>
<dbReference type="Proteomes" id="UP001524502">
    <property type="component" value="Unassembled WGS sequence"/>
</dbReference>
<feature type="signal peptide" evidence="1">
    <location>
        <begin position="1"/>
        <end position="21"/>
    </location>
</feature>
<keyword evidence="4" id="KW-1185">Reference proteome</keyword>
<dbReference type="PANTHER" id="PTHR39201">
    <property type="entry name" value="EXPORTED PROTEIN-RELATED"/>
    <property type="match status" value="1"/>
</dbReference>
<evidence type="ECO:0000313" key="3">
    <source>
        <dbReference type="EMBL" id="MCQ4636509.1"/>
    </source>
</evidence>
<feature type="chain" id="PRO_5046191659" evidence="1">
    <location>
        <begin position="22"/>
        <end position="229"/>
    </location>
</feature>
<keyword evidence="1" id="KW-0732">Signal</keyword>
<evidence type="ECO:0000259" key="2">
    <source>
        <dbReference type="PROSITE" id="PS50902"/>
    </source>
</evidence>
<dbReference type="PROSITE" id="PS51257">
    <property type="entry name" value="PROKAR_LIPOPROTEIN"/>
    <property type="match status" value="1"/>
</dbReference>
<name>A0ABT1RMV7_9FIRM</name>